<feature type="compositionally biased region" description="Low complexity" evidence="10">
    <location>
        <begin position="18"/>
        <end position="39"/>
    </location>
</feature>
<protein>
    <recommendedName>
        <fullName evidence="6">Translation initiation factor eIF2B subunit delta</fullName>
    </recommendedName>
    <alternativeName>
        <fullName evidence="7">eIF2B GDP-GTP exchange factor subunit delta</fullName>
    </alternativeName>
</protein>
<accession>A0A914VNS8</accession>
<evidence type="ECO:0000313" key="12">
    <source>
        <dbReference type="Proteomes" id="UP000887566"/>
    </source>
</evidence>
<evidence type="ECO:0000313" key="13">
    <source>
        <dbReference type="WBParaSite" id="PSAMB.scaffold2174size24853.g16655.t1"/>
    </source>
</evidence>
<keyword evidence="5" id="KW-0648">Protein biosynthesis</keyword>
<comment type="subunit">
    <text evidence="8">Component of the translation initiation factor 2B (eIF2B) complex which is a heterodecamer of two sets of five different subunits: alpha, beta, gamma, delta and epsilon. Subunits alpha, beta and delta comprise a regulatory subcomplex and subunits epsilon and gamma comprise a catalytic subcomplex. Within the complex, the hexameric regulatory complex resides at the center, with the two heterodimeric catalytic subcomplexes bound on opposite sides.</text>
</comment>
<dbReference type="Pfam" id="PF01008">
    <property type="entry name" value="IF-2B"/>
    <property type="match status" value="1"/>
</dbReference>
<proteinExistence type="inferred from homology"/>
<dbReference type="Proteomes" id="UP000887566">
    <property type="component" value="Unplaced"/>
</dbReference>
<dbReference type="PANTHER" id="PTHR10233">
    <property type="entry name" value="TRANSLATION INITIATION FACTOR EIF-2B"/>
    <property type="match status" value="1"/>
</dbReference>
<dbReference type="SMART" id="SM00450">
    <property type="entry name" value="RHOD"/>
    <property type="match status" value="1"/>
</dbReference>
<evidence type="ECO:0000256" key="4">
    <source>
        <dbReference type="ARBA" id="ARBA00022540"/>
    </source>
</evidence>
<dbReference type="InterPro" id="IPR042529">
    <property type="entry name" value="IF_2B-like_C"/>
</dbReference>
<evidence type="ECO:0000256" key="3">
    <source>
        <dbReference type="ARBA" id="ARBA00022490"/>
    </source>
</evidence>
<evidence type="ECO:0000256" key="10">
    <source>
        <dbReference type="SAM" id="MobiDB-lite"/>
    </source>
</evidence>
<feature type="compositionally biased region" description="Basic and acidic residues" evidence="10">
    <location>
        <begin position="110"/>
        <end position="139"/>
    </location>
</feature>
<feature type="region of interest" description="Disordered" evidence="10">
    <location>
        <begin position="1"/>
        <end position="191"/>
    </location>
</feature>
<dbReference type="Gene3D" id="3.40.250.10">
    <property type="entry name" value="Rhodanese-like domain"/>
    <property type="match status" value="1"/>
</dbReference>
<dbReference type="Gene3D" id="3.40.50.10470">
    <property type="entry name" value="Translation initiation factor eif-2b, domain 2"/>
    <property type="match status" value="1"/>
</dbReference>
<dbReference type="GO" id="GO:0005829">
    <property type="term" value="C:cytosol"/>
    <property type="evidence" value="ECO:0007669"/>
    <property type="project" value="UniProtKB-SubCell"/>
</dbReference>
<keyword evidence="12" id="KW-1185">Reference proteome</keyword>
<dbReference type="PROSITE" id="PS50206">
    <property type="entry name" value="RHODANESE_3"/>
    <property type="match status" value="1"/>
</dbReference>
<organism evidence="12 13">
    <name type="scientific">Plectus sambesii</name>
    <dbReference type="NCBI Taxonomy" id="2011161"/>
    <lineage>
        <taxon>Eukaryota</taxon>
        <taxon>Metazoa</taxon>
        <taxon>Ecdysozoa</taxon>
        <taxon>Nematoda</taxon>
        <taxon>Chromadorea</taxon>
        <taxon>Plectida</taxon>
        <taxon>Plectina</taxon>
        <taxon>Plectoidea</taxon>
        <taxon>Plectidae</taxon>
        <taxon>Plectus</taxon>
    </lineage>
</organism>
<feature type="compositionally biased region" description="Low complexity" evidence="10">
    <location>
        <begin position="85"/>
        <end position="108"/>
    </location>
</feature>
<keyword evidence="4" id="KW-0396">Initiation factor</keyword>
<keyword evidence="3" id="KW-0963">Cytoplasm</keyword>
<dbReference type="SUPFAM" id="SSF52821">
    <property type="entry name" value="Rhodanese/Cell cycle control phosphatase"/>
    <property type="match status" value="1"/>
</dbReference>
<dbReference type="GO" id="GO:0003743">
    <property type="term" value="F:translation initiation factor activity"/>
    <property type="evidence" value="ECO:0007669"/>
    <property type="project" value="UniProtKB-KW"/>
</dbReference>
<evidence type="ECO:0000256" key="8">
    <source>
        <dbReference type="ARBA" id="ARBA00046432"/>
    </source>
</evidence>
<dbReference type="InterPro" id="IPR000649">
    <property type="entry name" value="IF-2B-related"/>
</dbReference>
<comment type="subcellular location">
    <subcellularLocation>
        <location evidence="1">Cytoplasm</location>
        <location evidence="1">Cytosol</location>
    </subcellularLocation>
</comment>
<reference evidence="13" key="1">
    <citation type="submission" date="2022-11" db="UniProtKB">
        <authorList>
            <consortium name="WormBaseParasite"/>
        </authorList>
    </citation>
    <scope>IDENTIFICATION</scope>
</reference>
<dbReference type="WBParaSite" id="PSAMB.scaffold2174size24853.g16655.t1">
    <property type="protein sequence ID" value="PSAMB.scaffold2174size24853.g16655.t1"/>
    <property type="gene ID" value="PSAMB.scaffold2174size24853.g16655"/>
</dbReference>
<evidence type="ECO:0000259" key="11">
    <source>
        <dbReference type="PROSITE" id="PS50206"/>
    </source>
</evidence>
<dbReference type="InterPro" id="IPR036873">
    <property type="entry name" value="Rhodanese-like_dom_sf"/>
</dbReference>
<dbReference type="PANTHER" id="PTHR10233:SF14">
    <property type="entry name" value="TRANSLATION INITIATION FACTOR EIF-2B SUBUNIT DELTA"/>
    <property type="match status" value="1"/>
</dbReference>
<comment type="similarity">
    <text evidence="2 9">Belongs to the eIF-2B alpha/beta/delta subunits family.</text>
</comment>
<feature type="compositionally biased region" description="Polar residues" evidence="10">
    <location>
        <begin position="49"/>
        <end position="60"/>
    </location>
</feature>
<dbReference type="InterPro" id="IPR037171">
    <property type="entry name" value="NagB/RpiA_transferase-like"/>
</dbReference>
<dbReference type="SUPFAM" id="SSF100950">
    <property type="entry name" value="NagB/RpiA/CoA transferase-like"/>
    <property type="match status" value="1"/>
</dbReference>
<dbReference type="AlphaFoldDB" id="A0A914VNS8"/>
<evidence type="ECO:0000256" key="7">
    <source>
        <dbReference type="ARBA" id="ARBA00044356"/>
    </source>
</evidence>
<evidence type="ECO:0000256" key="2">
    <source>
        <dbReference type="ARBA" id="ARBA00007251"/>
    </source>
</evidence>
<dbReference type="InterPro" id="IPR001763">
    <property type="entry name" value="Rhodanese-like_dom"/>
</dbReference>
<evidence type="ECO:0000256" key="6">
    <source>
        <dbReference type="ARBA" id="ARBA00044147"/>
    </source>
</evidence>
<dbReference type="Pfam" id="PF00581">
    <property type="entry name" value="Rhodanese"/>
    <property type="match status" value="1"/>
</dbReference>
<evidence type="ECO:0000256" key="9">
    <source>
        <dbReference type="RuleBase" id="RU003814"/>
    </source>
</evidence>
<evidence type="ECO:0000256" key="1">
    <source>
        <dbReference type="ARBA" id="ARBA00004514"/>
    </source>
</evidence>
<feature type="domain" description="Rhodanese" evidence="11">
    <location>
        <begin position="553"/>
        <end position="653"/>
    </location>
</feature>
<feature type="compositionally biased region" description="Low complexity" evidence="10">
    <location>
        <begin position="148"/>
        <end position="161"/>
    </location>
</feature>
<name>A0A914VNS8_9BILA</name>
<sequence length="655" mass="70476">MVNQKENAAGGSKKKKGPPAAGSAGKQSAPPQQQNQQKKVPPPAQPQQENKPQCNQQNVPTEPKITEKLEAQSATPPIAKPPAAAPSSEPMTQPAASSATAASAGSTAKPNEEGKSKKELQAERRAKQEADRARKEQAKLGKGGGGAASATSTTKPSETTAVKPKDLTTSSDVARKSAASATNANDVRATPIREMRRMSLLDSPSQGSAIHPAFIALKARCESREIVDLDAICIEFVAAFKQFILSYSKPSDKAMSRDVDALIKPQLSYITGGLPLPLAIGTLVKQLKQEINALSDDCTEEKGKQQLTDWLDEFVENRIQLAFQAISLFTRDKLKGAHVVLTYSWCPLVEQTLLAAHQDGVNFHVCVLDSYPCQRGKKLLNSLCKADISCSYGLITSVSHLIKQCRLVLLGCSAILSNGYALAIRGSSQVAMVAQAANIPVLLAAPTYKFVDKVQTFTEGHRSSCTALVSERMEMIPADLITAVVTELRILPPSSAPAVLRAKQLIEAEQSMIPARLAFRLAPALRTGSLLAHRQLSDRPTDIGLAELKEKISKKDILLIDVREPTELQAYGVLPGAINIPLGEVPYALSLSPEAFERHYGVPFEPKKLVFSCKLGVRSEKARQAAEKEGYHEARNFLGGFDLWSETHGSGSSVN</sequence>
<evidence type="ECO:0000256" key="5">
    <source>
        <dbReference type="ARBA" id="ARBA00022917"/>
    </source>
</evidence>